<dbReference type="CDD" id="cd00338">
    <property type="entry name" value="Ser_Recombinase"/>
    <property type="match status" value="1"/>
</dbReference>
<dbReference type="AlphaFoldDB" id="A0A318TTA7"/>
<reference evidence="4 5" key="1">
    <citation type="submission" date="2018-06" db="EMBL/GenBank/DDBJ databases">
        <title>Genomic Encyclopedia of Archaeal and Bacterial Type Strains, Phase II (KMG-II): from individual species to whole genera.</title>
        <authorList>
            <person name="Goeker M."/>
        </authorList>
    </citation>
    <scope>NUCLEOTIDE SEQUENCE [LARGE SCALE GENOMIC DNA]</scope>
    <source>
        <strain evidence="4 5">KACC 16626</strain>
    </source>
</reference>
<dbReference type="PANTHER" id="PTHR30461:SF23">
    <property type="entry name" value="DNA RECOMBINASE-RELATED"/>
    <property type="match status" value="1"/>
</dbReference>
<feature type="domain" description="Recombinase" evidence="3">
    <location>
        <begin position="161"/>
        <end position="281"/>
    </location>
</feature>
<feature type="domain" description="Resolvase/invertase-type recombinase catalytic" evidence="2">
    <location>
        <begin position="7"/>
        <end position="154"/>
    </location>
</feature>
<dbReference type="RefSeq" id="WP_107932119.1">
    <property type="nucleotide sequence ID" value="NZ_CP085009.1"/>
</dbReference>
<dbReference type="InterPro" id="IPR025827">
    <property type="entry name" value="Zn_ribbon_recom_dom"/>
</dbReference>
<evidence type="ECO:0000256" key="1">
    <source>
        <dbReference type="SAM" id="Coils"/>
    </source>
</evidence>
<dbReference type="EMBL" id="QJTJ01000003">
    <property type="protein sequence ID" value="PYF07894.1"/>
    <property type="molecule type" value="Genomic_DNA"/>
</dbReference>
<dbReference type="Gene3D" id="3.90.1750.20">
    <property type="entry name" value="Putative Large Serine Recombinase, Chain B, Domain 2"/>
    <property type="match status" value="1"/>
</dbReference>
<dbReference type="GO" id="GO:0003677">
    <property type="term" value="F:DNA binding"/>
    <property type="evidence" value="ECO:0007669"/>
    <property type="project" value="InterPro"/>
</dbReference>
<dbReference type="InterPro" id="IPR050639">
    <property type="entry name" value="SSR_resolvase"/>
</dbReference>
<name>A0A318TTA7_9BACL</name>
<keyword evidence="1" id="KW-0175">Coiled coil</keyword>
<dbReference type="InterPro" id="IPR011109">
    <property type="entry name" value="DNA_bind_recombinase_dom"/>
</dbReference>
<dbReference type="InterPro" id="IPR006119">
    <property type="entry name" value="Resolv_N"/>
</dbReference>
<dbReference type="SMART" id="SM00857">
    <property type="entry name" value="Resolvase"/>
    <property type="match status" value="1"/>
</dbReference>
<comment type="caution">
    <text evidence="4">The sequence shown here is derived from an EMBL/GenBank/DDBJ whole genome shotgun (WGS) entry which is preliminary data.</text>
</comment>
<dbReference type="GO" id="GO:0000150">
    <property type="term" value="F:DNA strand exchange activity"/>
    <property type="evidence" value="ECO:0007669"/>
    <property type="project" value="InterPro"/>
</dbReference>
<dbReference type="InterPro" id="IPR038109">
    <property type="entry name" value="DNA_bind_recomb_sf"/>
</dbReference>
<evidence type="ECO:0000259" key="2">
    <source>
        <dbReference type="PROSITE" id="PS51736"/>
    </source>
</evidence>
<proteinExistence type="predicted"/>
<dbReference type="SUPFAM" id="SSF53041">
    <property type="entry name" value="Resolvase-like"/>
    <property type="match status" value="1"/>
</dbReference>
<dbReference type="Proteomes" id="UP000247416">
    <property type="component" value="Unassembled WGS sequence"/>
</dbReference>
<protein>
    <submittedName>
        <fullName evidence="4">Site-specific DNA recombinase</fullName>
    </submittedName>
</protein>
<keyword evidence="5" id="KW-1185">Reference proteome</keyword>
<evidence type="ECO:0000313" key="4">
    <source>
        <dbReference type="EMBL" id="PYF07894.1"/>
    </source>
</evidence>
<dbReference type="PROSITE" id="PS51737">
    <property type="entry name" value="RECOMBINASE_DNA_BIND"/>
    <property type="match status" value="1"/>
</dbReference>
<evidence type="ECO:0000313" key="5">
    <source>
        <dbReference type="Proteomes" id="UP000247416"/>
    </source>
</evidence>
<dbReference type="PROSITE" id="PS51736">
    <property type="entry name" value="RECOMBINASES_3"/>
    <property type="match status" value="1"/>
</dbReference>
<accession>A0A318TTA7</accession>
<sequence>MTKGNLKAAIYTRVSTEEQKRVGFSLEGQKEDLTAYAAQKGYEVYDYYTDSDSGKDFNRSDIQRLFIDMRNEKFDAIIVWKVDRISRKNSDVLRLIDEELKHRGMKLLVSTCDIDSSTSNGYMFISLLGTFAEYERSLIIERVSAGMEKKSKLGQWNGGALLGYNVIDKKLVVNEEESLIVKRIFELRAQGKGYKAIARDLNSRGYRTKKNSSFGINAVKTILENETYIGNVRWGRYRNWAALRRKGKDADYHVEKGIHEPIIDMDTWELVQQIATVNREAAVNEKNIKTDFLLSGILKCPECGSGTVMSKVKKRKDGYYYYYICQSYHTKGIEVCRPNVINKDWIEKSILEIIKELVAKRTIVDELVEEVNQNYIEENEEIVLQYEENKKRIVELEKELNKLDLDYRKGDITPKSYGRQTKNIELDIETLEEQVVEFERKNAVQKETISAEKVSELLKAFDQVFDQADMPSKKLLIRSLIKSIEVNLDRKSLKRIVFWNSEDSTIFSEIVLPQEPRRRTVP</sequence>
<gene>
    <name evidence="4" type="ORF">BJ095_10361</name>
</gene>
<dbReference type="Pfam" id="PF00239">
    <property type="entry name" value="Resolvase"/>
    <property type="match status" value="1"/>
</dbReference>
<organism evidence="4 5">
    <name type="scientific">Ureibacillus chungkukjangi</name>
    <dbReference type="NCBI Taxonomy" id="1202712"/>
    <lineage>
        <taxon>Bacteria</taxon>
        <taxon>Bacillati</taxon>
        <taxon>Bacillota</taxon>
        <taxon>Bacilli</taxon>
        <taxon>Bacillales</taxon>
        <taxon>Caryophanaceae</taxon>
        <taxon>Ureibacillus</taxon>
    </lineage>
</organism>
<dbReference type="Pfam" id="PF13408">
    <property type="entry name" value="Zn_ribbon_recom"/>
    <property type="match status" value="1"/>
</dbReference>
<dbReference type="Gene3D" id="3.40.50.1390">
    <property type="entry name" value="Resolvase, N-terminal catalytic domain"/>
    <property type="match status" value="1"/>
</dbReference>
<dbReference type="Pfam" id="PF07508">
    <property type="entry name" value="Recombinase"/>
    <property type="match status" value="1"/>
</dbReference>
<dbReference type="PANTHER" id="PTHR30461">
    <property type="entry name" value="DNA-INVERTASE FROM LAMBDOID PROPHAGE"/>
    <property type="match status" value="1"/>
</dbReference>
<feature type="coiled-coil region" evidence="1">
    <location>
        <begin position="372"/>
        <end position="448"/>
    </location>
</feature>
<dbReference type="InterPro" id="IPR036162">
    <property type="entry name" value="Resolvase-like_N_sf"/>
</dbReference>
<evidence type="ECO:0000259" key="3">
    <source>
        <dbReference type="PROSITE" id="PS51737"/>
    </source>
</evidence>
<dbReference type="OrthoDB" id="9811097at2"/>